<comment type="caution">
    <text evidence="5">The sequence shown here is derived from an EMBL/GenBank/DDBJ whole genome shotgun (WGS) entry which is preliminary data.</text>
</comment>
<evidence type="ECO:0000256" key="1">
    <source>
        <dbReference type="ARBA" id="ARBA00023015"/>
    </source>
</evidence>
<keyword evidence="1" id="KW-0805">Transcription regulation</keyword>
<dbReference type="Pfam" id="PF22200">
    <property type="entry name" value="ExsA_N"/>
    <property type="match status" value="1"/>
</dbReference>
<evidence type="ECO:0000256" key="3">
    <source>
        <dbReference type="ARBA" id="ARBA00023163"/>
    </source>
</evidence>
<evidence type="ECO:0000313" key="6">
    <source>
        <dbReference type="Proteomes" id="UP000606600"/>
    </source>
</evidence>
<evidence type="ECO:0000259" key="4">
    <source>
        <dbReference type="PROSITE" id="PS01124"/>
    </source>
</evidence>
<name>A0ABR7WS67_9SPHI</name>
<dbReference type="Pfam" id="PF12833">
    <property type="entry name" value="HTH_18"/>
    <property type="match status" value="1"/>
</dbReference>
<gene>
    <name evidence="5" type="ORF">IDJ77_10395</name>
</gene>
<dbReference type="InterPro" id="IPR054015">
    <property type="entry name" value="ExsA-like_N"/>
</dbReference>
<feature type="domain" description="HTH araC/xylS-type" evidence="4">
    <location>
        <begin position="173"/>
        <end position="268"/>
    </location>
</feature>
<dbReference type="RefSeq" id="WP_191188870.1">
    <property type="nucleotide sequence ID" value="NZ_JACWMY010000004.1"/>
</dbReference>
<keyword evidence="2" id="KW-0238">DNA-binding</keyword>
<protein>
    <submittedName>
        <fullName evidence="5">Helix-turn-helix transcriptional regulator</fullName>
    </submittedName>
</protein>
<dbReference type="PROSITE" id="PS01124">
    <property type="entry name" value="HTH_ARAC_FAMILY_2"/>
    <property type="match status" value="1"/>
</dbReference>
<dbReference type="Proteomes" id="UP000606600">
    <property type="component" value="Unassembled WGS sequence"/>
</dbReference>
<dbReference type="Gene3D" id="1.10.10.60">
    <property type="entry name" value="Homeodomain-like"/>
    <property type="match status" value="1"/>
</dbReference>
<dbReference type="PANTHER" id="PTHR46796">
    <property type="entry name" value="HTH-TYPE TRANSCRIPTIONAL ACTIVATOR RHAS-RELATED"/>
    <property type="match status" value="1"/>
</dbReference>
<dbReference type="InterPro" id="IPR009057">
    <property type="entry name" value="Homeodomain-like_sf"/>
</dbReference>
<dbReference type="SUPFAM" id="SSF46689">
    <property type="entry name" value="Homeodomain-like"/>
    <property type="match status" value="1"/>
</dbReference>
<keyword evidence="3" id="KW-0804">Transcription</keyword>
<proteinExistence type="predicted"/>
<evidence type="ECO:0000256" key="2">
    <source>
        <dbReference type="ARBA" id="ARBA00023125"/>
    </source>
</evidence>
<keyword evidence="6" id="KW-1185">Reference proteome</keyword>
<evidence type="ECO:0000313" key="5">
    <source>
        <dbReference type="EMBL" id="MBD1364219.1"/>
    </source>
</evidence>
<accession>A0ABR7WS67</accession>
<dbReference type="SMART" id="SM00342">
    <property type="entry name" value="HTH_ARAC"/>
    <property type="match status" value="1"/>
</dbReference>
<organism evidence="5 6">
    <name type="scientific">Mucilaginibacter pankratovii</name>
    <dbReference type="NCBI Taxonomy" id="2772110"/>
    <lineage>
        <taxon>Bacteria</taxon>
        <taxon>Pseudomonadati</taxon>
        <taxon>Bacteroidota</taxon>
        <taxon>Sphingobacteriia</taxon>
        <taxon>Sphingobacteriales</taxon>
        <taxon>Sphingobacteriaceae</taxon>
        <taxon>Mucilaginibacter</taxon>
    </lineage>
</organism>
<dbReference type="InterPro" id="IPR018060">
    <property type="entry name" value="HTH_AraC"/>
</dbReference>
<sequence>MMDDKGHIQLNNLLYSCVYEKQRGNEQFVYEHALGCVVSGETHLLTNTGTIKFKAGTIGLVRRNQLVKSLKVPPPGGEFKSLNIFLDQAFLRRYSAENKLAQVEPYTGPSYRILQPDPYLKGYFDSLLPYFNQSAQPNAPLAELKTREAVELLLRHDPGLKGILFDFSEPGKIDLESFMNRNYMYNVPAAKFAMLTGRSLASFKRDFEKVFHTSPGQWLLQKRLMEARYLISQKGRKPSEVYLDVGFENLSHFSYSFKKAFGVAPSMM</sequence>
<reference evidence="5 6" key="1">
    <citation type="submission" date="2020-09" db="EMBL/GenBank/DDBJ databases">
        <title>Novel species of Mucilaginibacter isolated from a glacier on the Tibetan Plateau.</title>
        <authorList>
            <person name="Liu Q."/>
            <person name="Xin Y.-H."/>
        </authorList>
    </citation>
    <scope>NUCLEOTIDE SEQUENCE [LARGE SCALE GENOMIC DNA]</scope>
    <source>
        <strain evidence="5 6">ZT4R22</strain>
    </source>
</reference>
<dbReference type="InterPro" id="IPR050204">
    <property type="entry name" value="AraC_XylS_family_regulators"/>
</dbReference>
<dbReference type="PROSITE" id="PS51257">
    <property type="entry name" value="PROKAR_LIPOPROTEIN"/>
    <property type="match status" value="1"/>
</dbReference>
<dbReference type="EMBL" id="JACWMY010000004">
    <property type="protein sequence ID" value="MBD1364219.1"/>
    <property type="molecule type" value="Genomic_DNA"/>
</dbReference>